<protein>
    <submittedName>
        <fullName evidence="2">DUF1540 domain-containing protein</fullName>
    </submittedName>
</protein>
<name>A0ABW4PH97_9ACTN</name>
<sequence>MATTEMPVVNECAVDTCAYNREHVCHALAITVGDPQHAHCDTFFTSPRKGGSSAAAGHVGACKMSDCRYNADFECHATGISVGARHDTADCLTYSPR</sequence>
<evidence type="ECO:0000313" key="3">
    <source>
        <dbReference type="Proteomes" id="UP001597365"/>
    </source>
</evidence>
<feature type="domain" description="DUF1540" evidence="1">
    <location>
        <begin position="62"/>
        <end position="94"/>
    </location>
</feature>
<comment type="caution">
    <text evidence="2">The sequence shown here is derived from an EMBL/GenBank/DDBJ whole genome shotgun (WGS) entry which is preliminary data.</text>
</comment>
<proteinExistence type="predicted"/>
<dbReference type="InterPro" id="IPR011437">
    <property type="entry name" value="DUF1540"/>
</dbReference>
<keyword evidence="3" id="KW-1185">Reference proteome</keyword>
<accession>A0ABW4PH97</accession>
<evidence type="ECO:0000313" key="2">
    <source>
        <dbReference type="EMBL" id="MFD1829330.1"/>
    </source>
</evidence>
<dbReference type="Proteomes" id="UP001597365">
    <property type="component" value="Unassembled WGS sequence"/>
</dbReference>
<gene>
    <name evidence="2" type="ORF">ACFSJS_06600</name>
</gene>
<organism evidence="2 3">
    <name type="scientific">Streptomyces desertarenae</name>
    <dbReference type="NCBI Taxonomy" id="2666184"/>
    <lineage>
        <taxon>Bacteria</taxon>
        <taxon>Bacillati</taxon>
        <taxon>Actinomycetota</taxon>
        <taxon>Actinomycetes</taxon>
        <taxon>Kitasatosporales</taxon>
        <taxon>Streptomycetaceae</taxon>
        <taxon>Streptomyces</taxon>
    </lineage>
</organism>
<dbReference type="EMBL" id="JBHUFU010000003">
    <property type="protein sequence ID" value="MFD1829330.1"/>
    <property type="molecule type" value="Genomic_DNA"/>
</dbReference>
<dbReference type="Pfam" id="PF07561">
    <property type="entry name" value="DUF1540"/>
    <property type="match status" value="2"/>
</dbReference>
<evidence type="ECO:0000259" key="1">
    <source>
        <dbReference type="Pfam" id="PF07561"/>
    </source>
</evidence>
<reference evidence="3" key="1">
    <citation type="journal article" date="2019" name="Int. J. Syst. Evol. Microbiol.">
        <title>The Global Catalogue of Microorganisms (GCM) 10K type strain sequencing project: providing services to taxonomists for standard genome sequencing and annotation.</title>
        <authorList>
            <consortium name="The Broad Institute Genomics Platform"/>
            <consortium name="The Broad Institute Genome Sequencing Center for Infectious Disease"/>
            <person name="Wu L."/>
            <person name="Ma J."/>
        </authorList>
    </citation>
    <scope>NUCLEOTIDE SEQUENCE [LARGE SCALE GENOMIC DNA]</scope>
    <source>
        <strain evidence="3">CGMCC 4.7455</strain>
    </source>
</reference>
<dbReference type="RefSeq" id="WP_380897770.1">
    <property type="nucleotide sequence ID" value="NZ_JBHUFU010000003.1"/>
</dbReference>
<feature type="domain" description="DUF1540" evidence="1">
    <location>
        <begin position="12"/>
        <end position="43"/>
    </location>
</feature>